<keyword evidence="2" id="KW-1185">Reference proteome</keyword>
<protein>
    <recommendedName>
        <fullName evidence="3">Transposase</fullName>
    </recommendedName>
</protein>
<reference evidence="1 2" key="1">
    <citation type="submission" date="2021-01" db="EMBL/GenBank/DDBJ databases">
        <title>Genomic Encyclopedia of Type Strains, Phase IV (KMG-IV): sequencing the most valuable type-strain genomes for metagenomic binning, comparative biology and taxonomic classification.</title>
        <authorList>
            <person name="Goeker M."/>
        </authorList>
    </citation>
    <scope>NUCLEOTIDE SEQUENCE [LARGE SCALE GENOMIC DNA]</scope>
    <source>
        <strain evidence="1 2">DSM 100968</strain>
    </source>
</reference>
<accession>A0ABS2Q6F3</accession>
<comment type="caution">
    <text evidence="1">The sequence shown here is derived from an EMBL/GenBank/DDBJ whole genome shotgun (WGS) entry which is preliminary data.</text>
</comment>
<evidence type="ECO:0000313" key="1">
    <source>
        <dbReference type="EMBL" id="MBM7657161.1"/>
    </source>
</evidence>
<sequence>MKVKGDGKSCHDNAFLEQIQTITLDVDLTSG</sequence>
<evidence type="ECO:0000313" key="2">
    <source>
        <dbReference type="Proteomes" id="UP000823201"/>
    </source>
</evidence>
<evidence type="ECO:0008006" key="3">
    <source>
        <dbReference type="Google" id="ProtNLM"/>
    </source>
</evidence>
<proteinExistence type="predicted"/>
<dbReference type="EMBL" id="JAFBEV010000004">
    <property type="protein sequence ID" value="MBM7657161.1"/>
    <property type="molecule type" value="Genomic_DNA"/>
</dbReference>
<organism evidence="1 2">
    <name type="scientific">Sporolactobacillus spathodeae</name>
    <dbReference type="NCBI Taxonomy" id="1465502"/>
    <lineage>
        <taxon>Bacteria</taxon>
        <taxon>Bacillati</taxon>
        <taxon>Bacillota</taxon>
        <taxon>Bacilli</taxon>
        <taxon>Bacillales</taxon>
        <taxon>Sporolactobacillaceae</taxon>
        <taxon>Sporolactobacillus</taxon>
    </lineage>
</organism>
<name>A0ABS2Q6F3_9BACL</name>
<dbReference type="Proteomes" id="UP000823201">
    <property type="component" value="Unassembled WGS sequence"/>
</dbReference>
<gene>
    <name evidence="1" type="ORF">JOC27_000602</name>
</gene>